<dbReference type="EMBL" id="FZOD01000057">
    <property type="protein sequence ID" value="SNT53876.1"/>
    <property type="molecule type" value="Genomic_DNA"/>
</dbReference>
<gene>
    <name evidence="5" type="ORF">SAMN05216276_105734</name>
</gene>
<evidence type="ECO:0000256" key="2">
    <source>
        <dbReference type="SAM" id="MobiDB-lite"/>
    </source>
</evidence>
<dbReference type="OrthoDB" id="103047at2"/>
<proteinExistence type="inferred from homology"/>
<feature type="domain" description="Gfo/Idh/MocA-like oxidoreductase N-terminal" evidence="3">
    <location>
        <begin position="6"/>
        <end position="124"/>
    </location>
</feature>
<comment type="similarity">
    <text evidence="1">Belongs to the Gfo/Idh/MocA family.</text>
</comment>
<dbReference type="Gene3D" id="3.30.360.10">
    <property type="entry name" value="Dihydrodipicolinate Reductase, domain 2"/>
    <property type="match status" value="1"/>
</dbReference>
<evidence type="ECO:0000259" key="4">
    <source>
        <dbReference type="Pfam" id="PF02894"/>
    </source>
</evidence>
<evidence type="ECO:0000256" key="1">
    <source>
        <dbReference type="ARBA" id="ARBA00010928"/>
    </source>
</evidence>
<evidence type="ECO:0000313" key="5">
    <source>
        <dbReference type="EMBL" id="SNT53876.1"/>
    </source>
</evidence>
<evidence type="ECO:0000259" key="3">
    <source>
        <dbReference type="Pfam" id="PF01408"/>
    </source>
</evidence>
<protein>
    <submittedName>
        <fullName evidence="5">Oxidoreductase family, C-terminal alpha/beta domain</fullName>
    </submittedName>
</protein>
<dbReference type="GO" id="GO:0000166">
    <property type="term" value="F:nucleotide binding"/>
    <property type="evidence" value="ECO:0007669"/>
    <property type="project" value="InterPro"/>
</dbReference>
<feature type="domain" description="Gfo/Idh/MocA-like oxidoreductase C-terminal" evidence="4">
    <location>
        <begin position="138"/>
        <end position="413"/>
    </location>
</feature>
<reference evidence="5 6" key="1">
    <citation type="submission" date="2017-06" db="EMBL/GenBank/DDBJ databases">
        <authorList>
            <person name="Kim H.J."/>
            <person name="Triplett B.A."/>
        </authorList>
    </citation>
    <scope>NUCLEOTIDE SEQUENCE [LARGE SCALE GENOMIC DNA]</scope>
    <source>
        <strain evidence="5 6">CGMCC 4.2132</strain>
    </source>
</reference>
<dbReference type="Pfam" id="PF02894">
    <property type="entry name" value="GFO_IDH_MocA_C"/>
    <property type="match status" value="1"/>
</dbReference>
<organism evidence="5 6">
    <name type="scientific">Streptosporangium subroseum</name>
    <dbReference type="NCBI Taxonomy" id="106412"/>
    <lineage>
        <taxon>Bacteria</taxon>
        <taxon>Bacillati</taxon>
        <taxon>Actinomycetota</taxon>
        <taxon>Actinomycetes</taxon>
        <taxon>Streptosporangiales</taxon>
        <taxon>Streptosporangiaceae</taxon>
        <taxon>Streptosporangium</taxon>
    </lineage>
</organism>
<dbReference type="Proteomes" id="UP000198282">
    <property type="component" value="Unassembled WGS sequence"/>
</dbReference>
<dbReference type="PANTHER" id="PTHR43377">
    <property type="entry name" value="BILIVERDIN REDUCTASE A"/>
    <property type="match status" value="1"/>
</dbReference>
<feature type="region of interest" description="Disordered" evidence="2">
    <location>
        <begin position="345"/>
        <end position="366"/>
    </location>
</feature>
<sequence length="421" mass="45291">MSGVTLALVGAGLRGRSYARHALSAGTGRVVAVAEPDPYRRETTATEFGIAPEQVYADWSDLAAAGRLADAAIIATQDRLHTAPAVRLADLGYHILLEKPMATSEREASEIADAARRNKIMLAVCHVLRYTPYTRTLKRLLDDGRIGRLVSVQHLEPVGWWHHAHSFVRGNWRREDTSAPMLLTKSCHDIDWLVHLFGETPAKISSFGGLTHFRAEERPPGAADRCVGCSIEPSCPYSAKRLYLGCLGDPGREFWPLSAVTEKHTEAGVLEALSTGPYGRCVYACDNTVVDHQVVNMEFPGGATCSFTMSAFTPMEHRRTRLLGTHGYIDGDGHTLRLVDFRTGGEESVDGRTGSGPSAADGHGGGDEALTDAFLAAVSTGDPTLLSSDAAASLATHRVVWAAERARTTNTVVHLDPQGAG</sequence>
<dbReference type="Pfam" id="PF01408">
    <property type="entry name" value="GFO_IDH_MocA"/>
    <property type="match status" value="1"/>
</dbReference>
<dbReference type="AlphaFoldDB" id="A0A239NG37"/>
<evidence type="ECO:0000313" key="6">
    <source>
        <dbReference type="Proteomes" id="UP000198282"/>
    </source>
</evidence>
<dbReference type="PANTHER" id="PTHR43377:SF2">
    <property type="entry name" value="BINDING ROSSMANN FOLD OXIDOREDUCTASE, PUTATIVE (AFU_ORTHOLOGUE AFUA_4G00560)-RELATED"/>
    <property type="match status" value="1"/>
</dbReference>
<accession>A0A239NG37</accession>
<name>A0A239NG37_9ACTN</name>
<dbReference type="InterPro" id="IPR000683">
    <property type="entry name" value="Gfo/Idh/MocA-like_OxRdtase_N"/>
</dbReference>
<dbReference type="Gene3D" id="3.40.50.720">
    <property type="entry name" value="NAD(P)-binding Rossmann-like Domain"/>
    <property type="match status" value="1"/>
</dbReference>
<keyword evidence="6" id="KW-1185">Reference proteome</keyword>
<dbReference type="InterPro" id="IPR051450">
    <property type="entry name" value="Gfo/Idh/MocA_Oxidoreductases"/>
</dbReference>
<dbReference type="InterPro" id="IPR004104">
    <property type="entry name" value="Gfo/Idh/MocA-like_OxRdtase_C"/>
</dbReference>
<dbReference type="SUPFAM" id="SSF55347">
    <property type="entry name" value="Glyceraldehyde-3-phosphate dehydrogenase-like, C-terminal domain"/>
    <property type="match status" value="1"/>
</dbReference>
<dbReference type="InterPro" id="IPR036291">
    <property type="entry name" value="NAD(P)-bd_dom_sf"/>
</dbReference>
<dbReference type="SUPFAM" id="SSF51735">
    <property type="entry name" value="NAD(P)-binding Rossmann-fold domains"/>
    <property type="match status" value="1"/>
</dbReference>
<dbReference type="RefSeq" id="WP_089212023.1">
    <property type="nucleotide sequence ID" value="NZ_FZOD01000057.1"/>
</dbReference>